<proteinExistence type="inferred from homology"/>
<comment type="caution">
    <text evidence="7">The sequence shown here is derived from an EMBL/GenBank/DDBJ whole genome shotgun (WGS) entry which is preliminary data.</text>
</comment>
<dbReference type="Pfam" id="PF00486">
    <property type="entry name" value="Trans_reg_C"/>
    <property type="match status" value="1"/>
</dbReference>
<dbReference type="InterPro" id="IPR001867">
    <property type="entry name" value="OmpR/PhoB-type_DNA-bd"/>
</dbReference>
<dbReference type="PANTHER" id="PTHR35807">
    <property type="entry name" value="TRANSCRIPTIONAL REGULATOR REDD-RELATED"/>
    <property type="match status" value="1"/>
</dbReference>
<dbReference type="InterPro" id="IPR005158">
    <property type="entry name" value="BTAD"/>
</dbReference>
<dbReference type="InterPro" id="IPR051677">
    <property type="entry name" value="AfsR-DnrI-RedD_regulator"/>
</dbReference>
<dbReference type="GO" id="GO:0006355">
    <property type="term" value="P:regulation of DNA-templated transcription"/>
    <property type="evidence" value="ECO:0007669"/>
    <property type="project" value="InterPro"/>
</dbReference>
<dbReference type="OrthoDB" id="5521887at2"/>
<keyword evidence="3 5" id="KW-0238">DNA-binding</keyword>
<accession>A0A229S8D6</accession>
<evidence type="ECO:0000313" key="7">
    <source>
        <dbReference type="EMBL" id="OXM55193.1"/>
    </source>
</evidence>
<keyword evidence="8" id="KW-1185">Reference proteome</keyword>
<dbReference type="PROSITE" id="PS51755">
    <property type="entry name" value="OMPR_PHOB"/>
    <property type="match status" value="1"/>
</dbReference>
<dbReference type="Pfam" id="PF03704">
    <property type="entry name" value="BTAD"/>
    <property type="match status" value="1"/>
</dbReference>
<evidence type="ECO:0000256" key="5">
    <source>
        <dbReference type="PROSITE-ProRule" id="PRU01091"/>
    </source>
</evidence>
<evidence type="ECO:0000313" key="8">
    <source>
        <dbReference type="Proteomes" id="UP000215563"/>
    </source>
</evidence>
<feature type="domain" description="OmpR/PhoB-type" evidence="6">
    <location>
        <begin position="1"/>
        <end position="113"/>
    </location>
</feature>
<dbReference type="EMBL" id="NMQU01000006">
    <property type="protein sequence ID" value="OXM55193.1"/>
    <property type="molecule type" value="Genomic_DNA"/>
</dbReference>
<dbReference type="SUPFAM" id="SSF48452">
    <property type="entry name" value="TPR-like"/>
    <property type="match status" value="1"/>
</dbReference>
<dbReference type="GO" id="GO:0003677">
    <property type="term" value="F:DNA binding"/>
    <property type="evidence" value="ECO:0007669"/>
    <property type="project" value="UniProtKB-UniRule"/>
</dbReference>
<evidence type="ECO:0000256" key="2">
    <source>
        <dbReference type="ARBA" id="ARBA00023015"/>
    </source>
</evidence>
<dbReference type="SMART" id="SM00862">
    <property type="entry name" value="Trans_reg_C"/>
    <property type="match status" value="1"/>
</dbReference>
<comment type="similarity">
    <text evidence="1">Belongs to the AfsR/DnrI/RedD regulatory family.</text>
</comment>
<dbReference type="Gene3D" id="1.25.40.10">
    <property type="entry name" value="Tetratricopeptide repeat domain"/>
    <property type="match status" value="1"/>
</dbReference>
<dbReference type="Gene3D" id="1.10.10.10">
    <property type="entry name" value="Winged helix-like DNA-binding domain superfamily/Winged helix DNA-binding domain"/>
    <property type="match status" value="1"/>
</dbReference>
<dbReference type="SMART" id="SM01043">
    <property type="entry name" value="BTAD"/>
    <property type="match status" value="1"/>
</dbReference>
<gene>
    <name evidence="7" type="ORF">CFP75_01430</name>
</gene>
<feature type="DNA-binding region" description="OmpR/PhoB-type" evidence="5">
    <location>
        <begin position="1"/>
        <end position="113"/>
    </location>
</feature>
<keyword evidence="2" id="KW-0805">Transcription regulation</keyword>
<dbReference type="Proteomes" id="UP000215563">
    <property type="component" value="Unassembled WGS sequence"/>
</dbReference>
<dbReference type="InterPro" id="IPR016032">
    <property type="entry name" value="Sig_transdc_resp-reg_C-effctor"/>
</dbReference>
<evidence type="ECO:0000256" key="4">
    <source>
        <dbReference type="ARBA" id="ARBA00023163"/>
    </source>
</evidence>
<dbReference type="CDD" id="cd15831">
    <property type="entry name" value="BTAD"/>
    <property type="match status" value="1"/>
</dbReference>
<dbReference type="GO" id="GO:0000160">
    <property type="term" value="P:phosphorelay signal transduction system"/>
    <property type="evidence" value="ECO:0007669"/>
    <property type="project" value="InterPro"/>
</dbReference>
<protein>
    <recommendedName>
        <fullName evidence="6">OmpR/PhoB-type domain-containing protein</fullName>
    </recommendedName>
</protein>
<evidence type="ECO:0000256" key="1">
    <source>
        <dbReference type="ARBA" id="ARBA00005820"/>
    </source>
</evidence>
<dbReference type="SUPFAM" id="SSF46894">
    <property type="entry name" value="C-terminal effector domain of the bipartite response regulators"/>
    <property type="match status" value="1"/>
</dbReference>
<sequence length="642" mass="70356">MSSLGGPTVRISVLGPLEVVHLNAIITPTAAKLRQVLALLALHSGRVVRNEQILEELWEDNPPVSVTTTMQTYIYQLRKLLRLQRTGLPTSEEYDTRPLPSLQTSPGGYSLNYEPECLDAYRFEQLVNQGRLECSAGRWTDAAATLTHAGLLWRGPALADVNVGPVLHAEILRLDEFRRNALELRLEADLRLGRHHELIGELARLVGQEPTNESLQSKLIIALHRAGRRAEALRVYQQLRTALNQELGLDPSEELQRLHRAVLDADGSLDLPLDDEVRRVTLVEPQCQLPPRRNNLLSRDEPRSVALAALCAGEASGPATIVVTGPPASGKSAFAVDVAHSVRHHYPDGQLYARLIDDDGNPLDKNEILGHFLRALDNQHPDLPSGTHDRMLRFRSLTSDRRLLTVFEDVTNLDQLAGLTPSGDGCAVIVISRRRLAPSPSATVIELSPLDLEQSGVMLAGCLGRDKEGTPAADSELLRLCDGLPGALATVANRLKVRPHWTPARAVRWIKAELARDGGATSDPLGLRAGVWQSYLCLTPPGRAAFRIVTEAAAGTVSTAELAARLSAPEYIAETILDELAELCLVTIQEDDSSTCHCLPCIRAVGHQLIEEHTRLSEMLTEGTFDIPAQESFRLQYAQRAL</sequence>
<dbReference type="InterPro" id="IPR036388">
    <property type="entry name" value="WH-like_DNA-bd_sf"/>
</dbReference>
<name>A0A229S8D6_AMYAL</name>
<evidence type="ECO:0000256" key="3">
    <source>
        <dbReference type="ARBA" id="ARBA00023125"/>
    </source>
</evidence>
<organism evidence="7 8">
    <name type="scientific">Amycolatopsis alba DSM 44262</name>
    <dbReference type="NCBI Taxonomy" id="1125972"/>
    <lineage>
        <taxon>Bacteria</taxon>
        <taxon>Bacillati</taxon>
        <taxon>Actinomycetota</taxon>
        <taxon>Actinomycetes</taxon>
        <taxon>Pseudonocardiales</taxon>
        <taxon>Pseudonocardiaceae</taxon>
        <taxon>Amycolatopsis</taxon>
    </lineage>
</organism>
<dbReference type="PANTHER" id="PTHR35807:SF1">
    <property type="entry name" value="TRANSCRIPTIONAL REGULATOR REDD"/>
    <property type="match status" value="1"/>
</dbReference>
<dbReference type="InterPro" id="IPR027417">
    <property type="entry name" value="P-loop_NTPase"/>
</dbReference>
<keyword evidence="4" id="KW-0804">Transcription</keyword>
<dbReference type="SUPFAM" id="SSF52540">
    <property type="entry name" value="P-loop containing nucleoside triphosphate hydrolases"/>
    <property type="match status" value="1"/>
</dbReference>
<dbReference type="Gene3D" id="3.40.50.300">
    <property type="entry name" value="P-loop containing nucleotide triphosphate hydrolases"/>
    <property type="match status" value="1"/>
</dbReference>
<dbReference type="InterPro" id="IPR011990">
    <property type="entry name" value="TPR-like_helical_dom_sf"/>
</dbReference>
<dbReference type="AlphaFoldDB" id="A0A229S8D6"/>
<reference evidence="7 8" key="1">
    <citation type="submission" date="2017-07" db="EMBL/GenBank/DDBJ databases">
        <title>Amycolatopsis alba DSM 44262 Genome sequencing and assembly.</title>
        <authorList>
            <person name="Kaur N."/>
            <person name="Mayilraj S."/>
        </authorList>
    </citation>
    <scope>NUCLEOTIDE SEQUENCE [LARGE SCALE GENOMIC DNA]</scope>
    <source>
        <strain evidence="7 8">DSM 44262</strain>
    </source>
</reference>
<evidence type="ECO:0000259" key="6">
    <source>
        <dbReference type="PROSITE" id="PS51755"/>
    </source>
</evidence>